<feature type="domain" description="DUF1330" evidence="1">
    <location>
        <begin position="11"/>
        <end position="92"/>
    </location>
</feature>
<proteinExistence type="predicted"/>
<name>A0A285PFX7_9HYPH</name>
<organism evidence="2 3">
    <name type="scientific">Cohaesibacter gelatinilyticus</name>
    <dbReference type="NCBI Taxonomy" id="372072"/>
    <lineage>
        <taxon>Bacteria</taxon>
        <taxon>Pseudomonadati</taxon>
        <taxon>Pseudomonadota</taxon>
        <taxon>Alphaproteobacteria</taxon>
        <taxon>Hyphomicrobiales</taxon>
        <taxon>Cohaesibacteraceae</taxon>
    </lineage>
</organism>
<dbReference type="InterPro" id="IPR011008">
    <property type="entry name" value="Dimeric_a/b-barrel"/>
</dbReference>
<accession>A0A285PFX7</accession>
<dbReference type="Proteomes" id="UP000219439">
    <property type="component" value="Unassembled WGS sequence"/>
</dbReference>
<reference evidence="2 3" key="1">
    <citation type="submission" date="2017-09" db="EMBL/GenBank/DDBJ databases">
        <authorList>
            <person name="Ehlers B."/>
            <person name="Leendertz F.H."/>
        </authorList>
    </citation>
    <scope>NUCLEOTIDE SEQUENCE [LARGE SCALE GENOMIC DNA]</scope>
    <source>
        <strain evidence="2 3">DSM 18289</strain>
    </source>
</reference>
<sequence length="95" mass="10804">MPVLNFSYAVIKDFAAFQDYVQQAGPLMEKAGVEVVVRGTLAKTKRGEEKPAHIAAVFRYPDMDAAHGFYETDEYKTLIPLRDQACDMSIYFYDE</sequence>
<dbReference type="Pfam" id="PF07045">
    <property type="entry name" value="DUF1330"/>
    <property type="match status" value="1"/>
</dbReference>
<gene>
    <name evidence="2" type="ORF">SAMN06265368_3710</name>
</gene>
<evidence type="ECO:0000313" key="3">
    <source>
        <dbReference type="Proteomes" id="UP000219439"/>
    </source>
</evidence>
<dbReference type="Gene3D" id="3.30.70.100">
    <property type="match status" value="1"/>
</dbReference>
<evidence type="ECO:0000313" key="2">
    <source>
        <dbReference type="EMBL" id="SNZ20604.1"/>
    </source>
</evidence>
<dbReference type="SUPFAM" id="SSF54909">
    <property type="entry name" value="Dimeric alpha+beta barrel"/>
    <property type="match status" value="1"/>
</dbReference>
<dbReference type="RefSeq" id="WP_097154971.1">
    <property type="nucleotide sequence ID" value="NZ_OBEL01000005.1"/>
</dbReference>
<dbReference type="AlphaFoldDB" id="A0A285PFX7"/>
<keyword evidence="3" id="KW-1185">Reference proteome</keyword>
<evidence type="ECO:0000259" key="1">
    <source>
        <dbReference type="Pfam" id="PF07045"/>
    </source>
</evidence>
<dbReference type="OrthoDB" id="9806380at2"/>
<dbReference type="EMBL" id="OBEL01000005">
    <property type="protein sequence ID" value="SNZ20604.1"/>
    <property type="molecule type" value="Genomic_DNA"/>
</dbReference>
<dbReference type="InterPro" id="IPR010753">
    <property type="entry name" value="DUF1330"/>
</dbReference>
<protein>
    <submittedName>
        <fullName evidence="2">Uncharacterized conserved protein, DUF1330 family</fullName>
    </submittedName>
</protein>